<keyword evidence="3 7" id="KW-1133">Transmembrane helix</keyword>
<keyword evidence="10" id="KW-1185">Reference proteome</keyword>
<evidence type="ECO:0000313" key="10">
    <source>
        <dbReference type="Proteomes" id="UP001428341"/>
    </source>
</evidence>
<protein>
    <recommendedName>
        <fullName evidence="8">GTD-binding domain-containing protein</fullName>
    </recommendedName>
</protein>
<evidence type="ECO:0000256" key="6">
    <source>
        <dbReference type="SAM" id="MobiDB-lite"/>
    </source>
</evidence>
<dbReference type="InterPro" id="IPR039306">
    <property type="entry name" value="MYOB"/>
</dbReference>
<evidence type="ECO:0000256" key="2">
    <source>
        <dbReference type="ARBA" id="ARBA00022692"/>
    </source>
</evidence>
<comment type="caution">
    <text evidence="9">The sequence shown here is derived from an EMBL/GenBank/DDBJ whole genome shotgun (WGS) entry which is preliminary data.</text>
</comment>
<dbReference type="AlphaFoldDB" id="A0AAP0MX45"/>
<evidence type="ECO:0000256" key="5">
    <source>
        <dbReference type="SAM" id="Coils"/>
    </source>
</evidence>
<organism evidence="9 10">
    <name type="scientific">Citrus x changshan-huyou</name>
    <dbReference type="NCBI Taxonomy" id="2935761"/>
    <lineage>
        <taxon>Eukaryota</taxon>
        <taxon>Viridiplantae</taxon>
        <taxon>Streptophyta</taxon>
        <taxon>Embryophyta</taxon>
        <taxon>Tracheophyta</taxon>
        <taxon>Spermatophyta</taxon>
        <taxon>Magnoliopsida</taxon>
        <taxon>eudicotyledons</taxon>
        <taxon>Gunneridae</taxon>
        <taxon>Pentapetalae</taxon>
        <taxon>rosids</taxon>
        <taxon>malvids</taxon>
        <taxon>Sapindales</taxon>
        <taxon>Rutaceae</taxon>
        <taxon>Aurantioideae</taxon>
        <taxon>Citrus</taxon>
    </lineage>
</organism>
<reference evidence="9 10" key="1">
    <citation type="submission" date="2024-05" db="EMBL/GenBank/DDBJ databases">
        <title>Haplotype-resolved chromosome-level genome assembly of Huyou (Citrus changshanensis).</title>
        <authorList>
            <person name="Miao C."/>
            <person name="Chen W."/>
            <person name="Wu Y."/>
            <person name="Wang L."/>
            <person name="Zhao S."/>
            <person name="Grierson D."/>
            <person name="Xu C."/>
            <person name="Chen K."/>
        </authorList>
    </citation>
    <scope>NUCLEOTIDE SEQUENCE [LARGE SCALE GENOMIC DNA]</scope>
    <source>
        <strain evidence="9">01-14</strain>
        <tissue evidence="9">Leaf</tissue>
    </source>
</reference>
<evidence type="ECO:0000256" key="4">
    <source>
        <dbReference type="ARBA" id="ARBA00023136"/>
    </source>
</evidence>
<dbReference type="EMBL" id="JBCGBO010000002">
    <property type="protein sequence ID" value="KAK9223054.1"/>
    <property type="molecule type" value="Genomic_DNA"/>
</dbReference>
<feature type="region of interest" description="Disordered" evidence="6">
    <location>
        <begin position="782"/>
        <end position="831"/>
    </location>
</feature>
<dbReference type="Proteomes" id="UP001428341">
    <property type="component" value="Unassembled WGS sequence"/>
</dbReference>
<comment type="subcellular location">
    <subcellularLocation>
        <location evidence="1">Membrane</location>
        <topology evidence="1">Single-pass membrane protein</topology>
    </subcellularLocation>
</comment>
<evidence type="ECO:0000259" key="8">
    <source>
        <dbReference type="PROSITE" id="PS51775"/>
    </source>
</evidence>
<dbReference type="GO" id="GO:0080115">
    <property type="term" value="F:myosin XI tail binding"/>
    <property type="evidence" value="ECO:0007669"/>
    <property type="project" value="UniProtKB-ARBA"/>
</dbReference>
<keyword evidence="5" id="KW-0175">Coiled coil</keyword>
<feature type="region of interest" description="Disordered" evidence="6">
    <location>
        <begin position="615"/>
        <end position="635"/>
    </location>
</feature>
<feature type="transmembrane region" description="Helical" evidence="7">
    <location>
        <begin position="20"/>
        <end position="45"/>
    </location>
</feature>
<evidence type="ECO:0000256" key="7">
    <source>
        <dbReference type="SAM" id="Phobius"/>
    </source>
</evidence>
<name>A0AAP0MX45_9ROSI</name>
<feature type="coiled-coil region" evidence="5">
    <location>
        <begin position="676"/>
        <end position="781"/>
    </location>
</feature>
<proteinExistence type="predicted"/>
<dbReference type="InterPro" id="IPR007656">
    <property type="entry name" value="GTD-bd"/>
</dbReference>
<feature type="domain" description="GTD-binding" evidence="8">
    <location>
        <begin position="674"/>
        <end position="772"/>
    </location>
</feature>
<dbReference type="PROSITE" id="PS51775">
    <property type="entry name" value="GTD_BINDING"/>
    <property type="match status" value="1"/>
</dbReference>
<evidence type="ECO:0000313" key="9">
    <source>
        <dbReference type="EMBL" id="KAK9223054.1"/>
    </source>
</evidence>
<dbReference type="GO" id="GO:0016020">
    <property type="term" value="C:membrane"/>
    <property type="evidence" value="ECO:0007669"/>
    <property type="project" value="UniProtKB-SubCell"/>
</dbReference>
<evidence type="ECO:0000256" key="3">
    <source>
        <dbReference type="ARBA" id="ARBA00022989"/>
    </source>
</evidence>
<accession>A0AAP0MX45</accession>
<feature type="compositionally biased region" description="Basic and acidic residues" evidence="6">
    <location>
        <begin position="810"/>
        <end position="824"/>
    </location>
</feature>
<dbReference type="Pfam" id="PF04576">
    <property type="entry name" value="Zein-binding"/>
    <property type="match status" value="1"/>
</dbReference>
<keyword evidence="2 7" id="KW-0812">Transmembrane</keyword>
<sequence>MAANKFATMLHRNTNKITLILVYAFLEWILIFSLLLNSLFSYLIIKYAEYFGLKKPCLWCCRLDHLIDSKKNKKSYRDLVCDAHAKEISKLGFCPNHQKLSESQDMCEDCSSSSQQLACPEFSRDYAFFPWMKKIGLVQGPGEVAVESGGLISKCSCCGVSSERNFYSPCVLVKPPWEVLDFAQKGNLIKEAVEGDGIDDGDHFDQSRSELVSNQLEDEQRTEENRGVFVEGTELEAEKNCSGSVSNDDRKDMAANGDEKFDVLVEKEQESIKEEELNALMNNPSCDQSAIRVSYGKESSPEIGTKHLEFYIYGDGCHLIPVEFIDPATPEKKNAYKFKEVDQGDSGNEDVILDFTMHDVATQVELDVENKASSGEAEALVSGHANGEEIKAADAEDEELNESEWSAFIQAEVGQVKEKEEEEHEQVSVHQMVQILSTAGEDDVRASAASKQMTQILSNDGEDYVQVSAATKQSSQVLSTDGEDYVQANTATEQTTQILSADGEDYVQESESTAAQDMESDANQVCDDVLQMQSDETDAEISIGTEIPDHEPIDDLQTQDDLPSSPCKEEGVFAGSSEFQADNYDHGFRQSEDDVEFTTIVIETSDKMIHNHLSSTSELNENEEEKVPDTPTSTDSLRQLHKKLLLLDRRESGTEESLDGGSVISDIDADDGALTVDKLKSALKAERKALNVLYAELEEERSASAIAANQTMAMINRLQEEKAAMQMEALQYQRMMDEQSEYDQEALQLLNEIMVKREKEKAEVEKELEIYRKKVQDYEAKEKMQMLRRRSRTPSASYSNEDSDGVSVDLSHEAKEDESFEHNQESSNQHTPADAVLYLEESLASFEDERISILEQLKVLEEKLFTLNDEEEHHYEDIKSIDHLHQQNGTGYNEDHESNGEPNGVAANGHFEQMNGKHDQQDRKYIGAKAKRLLPLFDEIGAETENGILNGNHELDYDSVASQNSVAKFELDNKRLAIEEEVDHVYERLQALEADREFLKHCMRSLRKGDKGIYLLQEILQHLRDLRNVEVRARTMADAAS</sequence>
<evidence type="ECO:0000256" key="1">
    <source>
        <dbReference type="ARBA" id="ARBA00004167"/>
    </source>
</evidence>
<dbReference type="PANTHER" id="PTHR31448:SF3">
    <property type="entry name" value="MYOSIN-BINDING PROTEIN 2"/>
    <property type="match status" value="1"/>
</dbReference>
<dbReference type="PANTHER" id="PTHR31448">
    <property type="entry name" value="MYOSIN-BINDING PROTEIN 2"/>
    <property type="match status" value="1"/>
</dbReference>
<keyword evidence="4 7" id="KW-0472">Membrane</keyword>
<gene>
    <name evidence="9" type="ORF">WN944_011496</name>
</gene>